<dbReference type="InterPro" id="IPR016147">
    <property type="entry name" value="Pili_assmbl_chaperone_N"/>
</dbReference>
<gene>
    <name evidence="2" type="ORF">AWM79_10260</name>
</gene>
<dbReference type="Pfam" id="PF00345">
    <property type="entry name" value="PapD_N"/>
    <property type="match status" value="1"/>
</dbReference>
<dbReference type="AlphaFoldDB" id="A0A0X1T0T7"/>
<dbReference type="InterPro" id="IPR013783">
    <property type="entry name" value="Ig-like_fold"/>
</dbReference>
<dbReference type="Proteomes" id="UP000063229">
    <property type="component" value="Chromosome"/>
</dbReference>
<dbReference type="STRING" id="46677.AWM79_10260"/>
<dbReference type="PANTHER" id="PTHR30251">
    <property type="entry name" value="PILUS ASSEMBLY CHAPERONE"/>
    <property type="match status" value="1"/>
</dbReference>
<feature type="domain" description="Pili assembly chaperone N-terminal" evidence="1">
    <location>
        <begin position="40"/>
        <end position="155"/>
    </location>
</feature>
<dbReference type="InterPro" id="IPR050643">
    <property type="entry name" value="Periplasmic_pilus_chap"/>
</dbReference>
<sequence>MCSPRRCLQAAHYGLMVLVLLGAGQVRAASSVLIWPIDPVLEADQQASALWLENRGNETTNLQVRVFAWSQSGFDDQYQNQREVIGSPPVARIEPGQKQLVRLTRTREMPLGREQAYRIIIDEIPSAKSPDAAVSNGNTAAAIQFQMRYSIPLFAYGAGLWSKEDLTRQRDPKSVGIPDLSWRKVAEGGRSYIEIRNRGAVHARLTDVAVRQAGQPRPVVEGLMGYVLPGAIMRWPVPESLASGQELLLRVNGAASVQSIKPDQ</sequence>
<organism evidence="2 3">
    <name type="scientific">Pseudomonas agarici</name>
    <dbReference type="NCBI Taxonomy" id="46677"/>
    <lineage>
        <taxon>Bacteria</taxon>
        <taxon>Pseudomonadati</taxon>
        <taxon>Pseudomonadota</taxon>
        <taxon>Gammaproteobacteria</taxon>
        <taxon>Pseudomonadales</taxon>
        <taxon>Pseudomonadaceae</taxon>
        <taxon>Pseudomonas</taxon>
    </lineage>
</organism>
<dbReference type="InterPro" id="IPR008962">
    <property type="entry name" value="PapD-like_sf"/>
</dbReference>
<dbReference type="Gene3D" id="2.60.40.10">
    <property type="entry name" value="Immunoglobulins"/>
    <property type="match status" value="1"/>
</dbReference>
<reference evidence="2 3" key="1">
    <citation type="submission" date="2016-01" db="EMBL/GenBank/DDBJ databases">
        <authorList>
            <person name="McClelland M."/>
            <person name="Jain A."/>
            <person name="Saraogi P."/>
            <person name="Mendelson R."/>
            <person name="Westerman R."/>
            <person name="SanMiguel P."/>
            <person name="Csonka L."/>
        </authorList>
    </citation>
    <scope>NUCLEOTIDE SEQUENCE [LARGE SCALE GENOMIC DNA]</scope>
    <source>
        <strain evidence="2 3">NCPPB 2472</strain>
    </source>
</reference>
<dbReference type="OrthoDB" id="511700at2"/>
<accession>A0A0X1T0T7</accession>
<protein>
    <submittedName>
        <fullName evidence="2">Molecular chaperone</fullName>
    </submittedName>
</protein>
<dbReference type="EMBL" id="CP014135">
    <property type="protein sequence ID" value="AMB85660.1"/>
    <property type="molecule type" value="Genomic_DNA"/>
</dbReference>
<dbReference type="PANTHER" id="PTHR30251:SF4">
    <property type="entry name" value="SLR1668 PROTEIN"/>
    <property type="match status" value="1"/>
</dbReference>
<dbReference type="GO" id="GO:0030288">
    <property type="term" value="C:outer membrane-bounded periplasmic space"/>
    <property type="evidence" value="ECO:0007669"/>
    <property type="project" value="InterPro"/>
</dbReference>
<evidence type="ECO:0000313" key="3">
    <source>
        <dbReference type="Proteomes" id="UP000063229"/>
    </source>
</evidence>
<evidence type="ECO:0000313" key="2">
    <source>
        <dbReference type="EMBL" id="AMB85660.1"/>
    </source>
</evidence>
<dbReference type="GO" id="GO:0071555">
    <property type="term" value="P:cell wall organization"/>
    <property type="evidence" value="ECO:0007669"/>
    <property type="project" value="InterPro"/>
</dbReference>
<evidence type="ECO:0000259" key="1">
    <source>
        <dbReference type="Pfam" id="PF00345"/>
    </source>
</evidence>
<proteinExistence type="predicted"/>
<keyword evidence="3" id="KW-1185">Reference proteome</keyword>
<dbReference type="SUPFAM" id="SSF49354">
    <property type="entry name" value="PapD-like"/>
    <property type="match status" value="1"/>
</dbReference>
<dbReference type="KEGG" id="pagb:AWM79_10260"/>
<dbReference type="RefSeq" id="WP_026013150.1">
    <property type="nucleotide sequence ID" value="NZ_CP014135.1"/>
</dbReference>
<name>A0A0X1T0T7_PSEAA</name>